<dbReference type="Gene3D" id="1.10.3720.10">
    <property type="entry name" value="MetI-like"/>
    <property type="match status" value="1"/>
</dbReference>
<evidence type="ECO:0000256" key="4">
    <source>
        <dbReference type="ARBA" id="ARBA00022475"/>
    </source>
</evidence>
<comment type="similarity">
    <text evidence="2 10">Belongs to the binding-protein-dependent transport system permease family. CysTW subfamily.</text>
</comment>
<keyword evidence="5 10" id="KW-0592">Phosphate transport</keyword>
<dbReference type="Proteomes" id="UP000004200">
    <property type="component" value="Unassembled WGS sequence"/>
</dbReference>
<dbReference type="NCBIfam" id="TIGR02138">
    <property type="entry name" value="phosphate_pstC"/>
    <property type="match status" value="1"/>
</dbReference>
<feature type="transmembrane region" description="Helical" evidence="9">
    <location>
        <begin position="254"/>
        <end position="275"/>
    </location>
</feature>
<organism evidence="13 14">
    <name type="scientific">Thiorhodococcus drewsii AZ1</name>
    <dbReference type="NCBI Taxonomy" id="765913"/>
    <lineage>
        <taxon>Bacteria</taxon>
        <taxon>Pseudomonadati</taxon>
        <taxon>Pseudomonadota</taxon>
        <taxon>Gammaproteobacteria</taxon>
        <taxon>Chromatiales</taxon>
        <taxon>Chromatiaceae</taxon>
        <taxon>Thiorhodococcus</taxon>
    </lineage>
</organism>
<comment type="function">
    <text evidence="10">Part of the binding-protein-dependent transport system for phosphate; probably responsible for the translocation of the substrate across the membrane.</text>
</comment>
<keyword evidence="7 9" id="KW-1133">Transmembrane helix</keyword>
<protein>
    <recommendedName>
        <fullName evidence="10">Phosphate transport system permease protein</fullName>
    </recommendedName>
</protein>
<keyword evidence="6 9" id="KW-0812">Transmembrane</keyword>
<feature type="transmembrane region" description="Helical" evidence="9">
    <location>
        <begin position="62"/>
        <end position="83"/>
    </location>
</feature>
<dbReference type="GO" id="GO:0005315">
    <property type="term" value="F:phosphate transmembrane transporter activity"/>
    <property type="evidence" value="ECO:0007669"/>
    <property type="project" value="InterPro"/>
</dbReference>
<evidence type="ECO:0000256" key="5">
    <source>
        <dbReference type="ARBA" id="ARBA00022592"/>
    </source>
</evidence>
<dbReference type="InterPro" id="IPR051124">
    <property type="entry name" value="Phosphate_Transport_Permease"/>
</dbReference>
<keyword evidence="14" id="KW-1185">Reference proteome</keyword>
<gene>
    <name evidence="13" type="ORF">ThidrDRAFT_1455</name>
</gene>
<feature type="region of interest" description="Disordered" evidence="11">
    <location>
        <begin position="23"/>
        <end position="48"/>
    </location>
</feature>
<dbReference type="SUPFAM" id="SSF161098">
    <property type="entry name" value="MetI-like"/>
    <property type="match status" value="1"/>
</dbReference>
<dbReference type="EMBL" id="AFWT01000008">
    <property type="protein sequence ID" value="EGV32219.1"/>
    <property type="molecule type" value="Genomic_DNA"/>
</dbReference>
<evidence type="ECO:0000256" key="7">
    <source>
        <dbReference type="ARBA" id="ARBA00022989"/>
    </source>
</evidence>
<dbReference type="PATRIC" id="fig|765913.3.peg.1482"/>
<keyword evidence="4" id="KW-1003">Cell membrane</keyword>
<evidence type="ECO:0000256" key="2">
    <source>
        <dbReference type="ARBA" id="ARBA00007069"/>
    </source>
</evidence>
<feature type="transmembrane region" description="Helical" evidence="9">
    <location>
        <begin position="156"/>
        <end position="181"/>
    </location>
</feature>
<accession>G2DZJ2</accession>
<dbReference type="InterPro" id="IPR035906">
    <property type="entry name" value="MetI-like_sf"/>
</dbReference>
<proteinExistence type="inferred from homology"/>
<evidence type="ECO:0000256" key="11">
    <source>
        <dbReference type="SAM" id="MobiDB-lite"/>
    </source>
</evidence>
<comment type="subcellular location">
    <subcellularLocation>
        <location evidence="10">Cell inner membrane</location>
        <topology evidence="10">Multi-pass membrane protein</topology>
    </subcellularLocation>
    <subcellularLocation>
        <location evidence="1 9">Cell membrane</location>
        <topology evidence="1 9">Multi-pass membrane protein</topology>
    </subcellularLocation>
</comment>
<dbReference type="GO" id="GO:0005886">
    <property type="term" value="C:plasma membrane"/>
    <property type="evidence" value="ECO:0007669"/>
    <property type="project" value="UniProtKB-SubCell"/>
</dbReference>
<keyword evidence="3 9" id="KW-0813">Transport</keyword>
<feature type="transmembrane region" description="Helical" evidence="9">
    <location>
        <begin position="123"/>
        <end position="144"/>
    </location>
</feature>
<dbReference type="InterPro" id="IPR011864">
    <property type="entry name" value="Phosphate_PstC"/>
</dbReference>
<dbReference type="InterPro" id="IPR000515">
    <property type="entry name" value="MetI-like"/>
</dbReference>
<evidence type="ECO:0000256" key="9">
    <source>
        <dbReference type="RuleBase" id="RU363032"/>
    </source>
</evidence>
<dbReference type="CDD" id="cd06261">
    <property type="entry name" value="TM_PBP2"/>
    <property type="match status" value="1"/>
</dbReference>
<dbReference type="Pfam" id="PF00528">
    <property type="entry name" value="BPD_transp_1"/>
    <property type="match status" value="1"/>
</dbReference>
<evidence type="ECO:0000256" key="8">
    <source>
        <dbReference type="ARBA" id="ARBA00023136"/>
    </source>
</evidence>
<dbReference type="eggNOG" id="COG0573">
    <property type="taxonomic scope" value="Bacteria"/>
</dbReference>
<feature type="transmembrane region" description="Helical" evidence="9">
    <location>
        <begin position="210"/>
        <end position="233"/>
    </location>
</feature>
<keyword evidence="10" id="KW-0997">Cell inner membrane</keyword>
<name>G2DZJ2_9GAMM</name>
<comment type="caution">
    <text evidence="13">The sequence shown here is derived from an EMBL/GenBank/DDBJ whole genome shotgun (WGS) entry which is preliminary data.</text>
</comment>
<evidence type="ECO:0000256" key="3">
    <source>
        <dbReference type="ARBA" id="ARBA00022448"/>
    </source>
</evidence>
<reference evidence="13 14" key="1">
    <citation type="submission" date="2011-06" db="EMBL/GenBank/DDBJ databases">
        <title>The draft genome of Thiorhodococcus drewsii AZ1.</title>
        <authorList>
            <consortium name="US DOE Joint Genome Institute (JGI-PGF)"/>
            <person name="Lucas S."/>
            <person name="Han J."/>
            <person name="Lapidus A."/>
            <person name="Cheng J.-F."/>
            <person name="Goodwin L."/>
            <person name="Pitluck S."/>
            <person name="Peters L."/>
            <person name="Land M.L."/>
            <person name="Hauser L."/>
            <person name="Vogl K."/>
            <person name="Liu Z."/>
            <person name="Imhoff J."/>
            <person name="Thiel V."/>
            <person name="Frigaard N.-U."/>
            <person name="Bryant D.A."/>
            <person name="Woyke T.J."/>
        </authorList>
    </citation>
    <scope>NUCLEOTIDE SEQUENCE [LARGE SCALE GENOMIC DNA]</scope>
    <source>
        <strain evidence="13 14">AZ1</strain>
    </source>
</reference>
<dbReference type="STRING" id="765913.ThidrDRAFT_1455"/>
<evidence type="ECO:0000259" key="12">
    <source>
        <dbReference type="PROSITE" id="PS50928"/>
    </source>
</evidence>
<evidence type="ECO:0000256" key="6">
    <source>
        <dbReference type="ARBA" id="ARBA00022692"/>
    </source>
</evidence>
<evidence type="ECO:0000256" key="1">
    <source>
        <dbReference type="ARBA" id="ARBA00004651"/>
    </source>
</evidence>
<evidence type="ECO:0000256" key="10">
    <source>
        <dbReference type="RuleBase" id="RU363054"/>
    </source>
</evidence>
<feature type="transmembrane region" description="Helical" evidence="9">
    <location>
        <begin position="324"/>
        <end position="346"/>
    </location>
</feature>
<dbReference type="GO" id="GO:0006817">
    <property type="term" value="P:phosphate ion transport"/>
    <property type="evidence" value="ECO:0007669"/>
    <property type="project" value="UniProtKB-KW"/>
</dbReference>
<keyword evidence="8 9" id="KW-0472">Membrane</keyword>
<dbReference type="PANTHER" id="PTHR30425:SF1">
    <property type="entry name" value="PHOSPHATE TRANSPORT SYSTEM PERMEASE PROTEIN PSTC"/>
    <property type="match status" value="1"/>
</dbReference>
<feature type="domain" description="ABC transmembrane type-1" evidence="12">
    <location>
        <begin position="119"/>
        <end position="343"/>
    </location>
</feature>
<dbReference type="PROSITE" id="PS50928">
    <property type="entry name" value="ABC_TM1"/>
    <property type="match status" value="1"/>
</dbReference>
<dbReference type="PANTHER" id="PTHR30425">
    <property type="entry name" value="PHOSPHATE TRANSPORT SYSTEM PERMEASE PROTEIN PST"/>
    <property type="match status" value="1"/>
</dbReference>
<dbReference type="AlphaFoldDB" id="G2DZJ2"/>
<evidence type="ECO:0000313" key="13">
    <source>
        <dbReference type="EMBL" id="EGV32219.1"/>
    </source>
</evidence>
<sequence length="358" mass="38274">MNPRQPPGIRPRLVAAGLGTERHRQPFPHSQENAMANPFPHAQSASPISGPPSALEYASDRIFRAIALSAASVIIILTAYILWEVAGKAMPAIGDYGLGFITGTEWDVNKGTFGVLPEIWGTLYSSLLALLLGGVFGIAIAIFLTQDFINHRLATIFRTLIEMLAAIPSVVFGLWGIYVLIPLLKPGAEWLHDEFGWIPLFGSDLSGPGMAPAALVLAIMILPTVAAISVDALRRIPYKVKEAAYGMGTTRWEAILKVMLPTASSGLLAALVLGFGRALGETMALAMLIGNANQISLSLFSPANTLASLLASNFPEAGQVEVHALMYAAMVLLAITFLVNVLGLGIQQYTLRKFEGKK</sequence>
<evidence type="ECO:0000313" key="14">
    <source>
        <dbReference type="Proteomes" id="UP000004200"/>
    </source>
</evidence>